<dbReference type="InterPro" id="IPR017900">
    <property type="entry name" value="4Fe4S_Fe_S_CS"/>
</dbReference>
<organism evidence="9 10">
    <name type="scientific">Candidatus Desulfacyla euxinica</name>
    <dbReference type="NCBI Taxonomy" id="2841693"/>
    <lineage>
        <taxon>Bacteria</taxon>
        <taxon>Deltaproteobacteria</taxon>
        <taxon>Candidatus Desulfacyla</taxon>
    </lineage>
</organism>
<dbReference type="CDD" id="cd10553">
    <property type="entry name" value="PhsB_like"/>
    <property type="match status" value="1"/>
</dbReference>
<dbReference type="SUPFAM" id="SSF54862">
    <property type="entry name" value="4Fe-4S ferredoxins"/>
    <property type="match status" value="1"/>
</dbReference>
<dbReference type="Gene3D" id="3.30.70.20">
    <property type="match status" value="2"/>
</dbReference>
<keyword evidence="1" id="KW-0813">Transport</keyword>
<evidence type="ECO:0000313" key="10">
    <source>
        <dbReference type="Proteomes" id="UP000650524"/>
    </source>
</evidence>
<dbReference type="PROSITE" id="PS51379">
    <property type="entry name" value="4FE4S_FER_2"/>
    <property type="match status" value="2"/>
</dbReference>
<dbReference type="Proteomes" id="UP000650524">
    <property type="component" value="Unassembled WGS sequence"/>
</dbReference>
<proteinExistence type="predicted"/>
<keyword evidence="2" id="KW-0004">4Fe-4S</keyword>
<sequence length="167" mass="18679">MSKYYIYHDVKRCIGCFSCESHCKAKNNLPVGPRFCQIIPVGPKLVNNLPRTANIFIPCFHCENPWCVNVCPTGAMQKRPKDGIVFVDESLCVGCKCCITACPWGTPQWEPQTGKVVKCDYCMDRIDEGLKPACVTKCITQCLNFGETSAKTRMTRERFARAAAALE</sequence>
<dbReference type="PROSITE" id="PS00198">
    <property type="entry name" value="4FE4S_FER_1"/>
    <property type="match status" value="1"/>
</dbReference>
<keyword evidence="5" id="KW-0249">Electron transport</keyword>
<reference evidence="9 10" key="1">
    <citation type="submission" date="2020-08" db="EMBL/GenBank/DDBJ databases">
        <title>Bridging the membrane lipid divide: bacteria of the FCB group superphylum have the potential to synthesize archaeal ether lipids.</title>
        <authorList>
            <person name="Villanueva L."/>
            <person name="Von Meijenfeldt F.A.B."/>
            <person name="Westbye A.B."/>
            <person name="Yadav S."/>
            <person name="Hopmans E.C."/>
            <person name="Dutilh B.E."/>
            <person name="Sinninghe Damste J.S."/>
        </authorList>
    </citation>
    <scope>NUCLEOTIDE SEQUENCE [LARGE SCALE GENOMIC DNA]</scope>
    <source>
        <strain evidence="9">NIOZ-UU27</strain>
    </source>
</reference>
<accession>A0A8J6N2N3</accession>
<dbReference type="AlphaFoldDB" id="A0A8J6N2N3"/>
<dbReference type="Pfam" id="PF13247">
    <property type="entry name" value="Fer4_11"/>
    <property type="match status" value="1"/>
</dbReference>
<evidence type="ECO:0000256" key="5">
    <source>
        <dbReference type="ARBA" id="ARBA00022982"/>
    </source>
</evidence>
<evidence type="ECO:0000256" key="4">
    <source>
        <dbReference type="ARBA" id="ARBA00022737"/>
    </source>
</evidence>
<dbReference type="GO" id="GO:0051539">
    <property type="term" value="F:4 iron, 4 sulfur cluster binding"/>
    <property type="evidence" value="ECO:0007669"/>
    <property type="project" value="UniProtKB-KW"/>
</dbReference>
<keyword evidence="3" id="KW-0479">Metal-binding</keyword>
<feature type="domain" description="4Fe-4S ferredoxin-type" evidence="8">
    <location>
        <begin position="83"/>
        <end position="112"/>
    </location>
</feature>
<evidence type="ECO:0000313" key="9">
    <source>
        <dbReference type="EMBL" id="MBC8178330.1"/>
    </source>
</evidence>
<dbReference type="GO" id="GO:0046872">
    <property type="term" value="F:metal ion binding"/>
    <property type="evidence" value="ECO:0007669"/>
    <property type="project" value="UniProtKB-KW"/>
</dbReference>
<keyword evidence="7" id="KW-0411">Iron-sulfur</keyword>
<feature type="domain" description="4Fe-4S ferredoxin-type" evidence="8">
    <location>
        <begin position="4"/>
        <end position="34"/>
    </location>
</feature>
<protein>
    <submittedName>
        <fullName evidence="9">4Fe-4S binding protein</fullName>
    </submittedName>
</protein>
<dbReference type="EMBL" id="JACNJD010000273">
    <property type="protein sequence ID" value="MBC8178330.1"/>
    <property type="molecule type" value="Genomic_DNA"/>
</dbReference>
<dbReference type="PANTHER" id="PTHR43177">
    <property type="entry name" value="PROTEIN NRFC"/>
    <property type="match status" value="1"/>
</dbReference>
<dbReference type="InterPro" id="IPR017896">
    <property type="entry name" value="4Fe4S_Fe-S-bd"/>
</dbReference>
<dbReference type="InterPro" id="IPR050954">
    <property type="entry name" value="ET_IronSulfur_Cluster-Binding"/>
</dbReference>
<evidence type="ECO:0000259" key="8">
    <source>
        <dbReference type="PROSITE" id="PS51379"/>
    </source>
</evidence>
<evidence type="ECO:0000256" key="3">
    <source>
        <dbReference type="ARBA" id="ARBA00022723"/>
    </source>
</evidence>
<comment type="caution">
    <text evidence="9">The sequence shown here is derived from an EMBL/GenBank/DDBJ whole genome shotgun (WGS) entry which is preliminary data.</text>
</comment>
<gene>
    <name evidence="9" type="ORF">H8E19_13070</name>
</gene>
<evidence type="ECO:0000256" key="2">
    <source>
        <dbReference type="ARBA" id="ARBA00022485"/>
    </source>
</evidence>
<keyword evidence="4" id="KW-0677">Repeat</keyword>
<dbReference type="PANTHER" id="PTHR43177:SF5">
    <property type="entry name" value="ANAEROBIC DIMETHYL SULFOXIDE REDUCTASE CHAIN B-RELATED"/>
    <property type="match status" value="1"/>
</dbReference>
<evidence type="ECO:0000256" key="1">
    <source>
        <dbReference type="ARBA" id="ARBA00022448"/>
    </source>
</evidence>
<evidence type="ECO:0000256" key="6">
    <source>
        <dbReference type="ARBA" id="ARBA00023004"/>
    </source>
</evidence>
<keyword evidence="6" id="KW-0408">Iron</keyword>
<name>A0A8J6N2N3_9DELT</name>
<evidence type="ECO:0000256" key="7">
    <source>
        <dbReference type="ARBA" id="ARBA00023014"/>
    </source>
</evidence>